<dbReference type="AlphaFoldDB" id="A0AAT9GPT8"/>
<reference evidence="1" key="1">
    <citation type="submission" date="2024-03" db="EMBL/GenBank/DDBJ databases">
        <title>Complete genome sequence of Sulfurisphaera javensis strain KD-1.</title>
        <authorList>
            <person name="Sakai H."/>
            <person name="Nur N."/>
            <person name="Suwanto A."/>
            <person name="Kurosawa N."/>
        </authorList>
    </citation>
    <scope>NUCLEOTIDE SEQUENCE</scope>
    <source>
        <strain evidence="1">KD-1</strain>
    </source>
</reference>
<evidence type="ECO:0000313" key="1">
    <source>
        <dbReference type="EMBL" id="BFH72873.1"/>
    </source>
</evidence>
<organism evidence="1">
    <name type="scientific">Sulfurisphaera javensis</name>
    <dbReference type="NCBI Taxonomy" id="2049879"/>
    <lineage>
        <taxon>Archaea</taxon>
        <taxon>Thermoproteota</taxon>
        <taxon>Thermoprotei</taxon>
        <taxon>Sulfolobales</taxon>
        <taxon>Sulfolobaceae</taxon>
        <taxon>Sulfurisphaera</taxon>
    </lineage>
</organism>
<proteinExistence type="predicted"/>
<sequence length="212" mass="25635">MIRIGKISKDEEEYYFAYDKGKWREVKVKNKVWHSVKSQKYFEAEISEEEGTIIKRVFKKENNTIIDYFVIENGELKELILNCKEIDKILEESVFICEYKDKVKFYKYKGKLFEDKVQLQNYIYNQIKREFDNDLIKVEGKMKVETSKAYLFSIKGKEVWIPKSVCSFNENYIEIPLWFAKSNYIISEKEYNQIISEKMKKYEEELSKIVFI</sequence>
<accession>A0AAT9GPT8</accession>
<dbReference type="EMBL" id="AP031322">
    <property type="protein sequence ID" value="BFH72873.1"/>
    <property type="molecule type" value="Genomic_DNA"/>
</dbReference>
<protein>
    <submittedName>
        <fullName evidence="1">Uncharacterized protein</fullName>
    </submittedName>
</protein>
<dbReference type="GeneID" id="92353747"/>
<gene>
    <name evidence="1" type="ORF">SJAV_08170</name>
</gene>
<dbReference type="KEGG" id="sjv:SJAV_08170"/>
<dbReference type="RefSeq" id="WP_369611062.1">
    <property type="nucleotide sequence ID" value="NZ_AP031322.1"/>
</dbReference>
<name>A0AAT9GPT8_9CREN</name>